<sequence length="690" mass="76933">MRGMEVPTDLDPSEHPLSISVGGITSKSPHRHSDCDAERPCVHCVRAGAQCVPRESTSRGFGASSSGQTDARDRQDQTPGSPILPESSIVDLSALMIRGSGTSQDLRHDTSSLPGGTKLLEANTTLPAKHWRNVVGVELPADNILEDLVDSFFSSVNWFMMVFHEDTFRRRYVEMLQHSQIKYQDTTFYWTWLLVMALGAHYAALKDPEDQMSPQYRQLSRDLIAVIETRFLQIIGCQTVETVQICILLGSFIFYTRPTTGLGICGMGVKIAQVIGLHRESFWKEQSQLAREVKRRTWWTLEVFDKYAAVAFGRPCIIDDSDCQVEMISDIDIDGHKHVPARPLILYHQHKFRLYRIMGAFLGRKRQRNNFESVETIHQRMLQWRHELPDVLTLKGQESSMDPRIVKPTEIHALSLQLTYDNLQIILHRTAVFNDINDISSFSAKNSASLQRIFASAMNTSELSRHPNILDACRRTHADVHVGMTMFTAGVVLCAICLSQPLTEMGSRAKTGVMHITRMCRETTAGLYSGQLVSEQSLSIIDSLVEVILRKETDMITGRTSYPNPHTGPGKRDTGSSDNGGPRANITIAPRPGIASGPSEPRNERVLEPIQEVFRQHISTPSAGVNLHPQSSVTGNYGNDGDNGTMGTFNWDGDMSALVDSGLVDASQLWLWADSLEFDSFNHPASDPTE</sequence>
<proteinExistence type="predicted"/>
<keyword evidence="1" id="KW-0539">Nucleus</keyword>
<dbReference type="Proteomes" id="UP000530670">
    <property type="component" value="Unassembled WGS sequence"/>
</dbReference>
<feature type="region of interest" description="Disordered" evidence="2">
    <location>
        <begin position="1"/>
        <end position="36"/>
    </location>
</feature>
<dbReference type="GO" id="GO:0006351">
    <property type="term" value="P:DNA-templated transcription"/>
    <property type="evidence" value="ECO:0007669"/>
    <property type="project" value="InterPro"/>
</dbReference>
<dbReference type="PANTHER" id="PTHR46910:SF17">
    <property type="entry name" value="SCFA-RELATED"/>
    <property type="match status" value="1"/>
</dbReference>
<evidence type="ECO:0000259" key="3">
    <source>
        <dbReference type="SMART" id="SM00906"/>
    </source>
</evidence>
<dbReference type="GO" id="GO:0003677">
    <property type="term" value="F:DNA binding"/>
    <property type="evidence" value="ECO:0007669"/>
    <property type="project" value="InterPro"/>
</dbReference>
<comment type="caution">
    <text evidence="4">The sequence shown here is derived from an EMBL/GenBank/DDBJ whole genome shotgun (WGS) entry which is preliminary data.</text>
</comment>
<reference evidence="4 5" key="1">
    <citation type="submission" date="2020-05" db="EMBL/GenBank/DDBJ databases">
        <title>Identification and distribution of gene clusters putatively required for synthesis of sphingolipid metabolism inhibitors in phylogenetically diverse species of the filamentous fungus Fusarium.</title>
        <authorList>
            <person name="Kim H.-S."/>
            <person name="Busman M."/>
            <person name="Brown D.W."/>
            <person name="Divon H."/>
            <person name="Uhlig S."/>
            <person name="Proctor R.H."/>
        </authorList>
    </citation>
    <scope>NUCLEOTIDE SEQUENCE [LARGE SCALE GENOMIC DNA]</scope>
    <source>
        <strain evidence="4 5">NRRL 66243</strain>
    </source>
</reference>
<feature type="region of interest" description="Disordered" evidence="2">
    <location>
        <begin position="55"/>
        <end position="85"/>
    </location>
</feature>
<dbReference type="EMBL" id="JAAQRI010000354">
    <property type="protein sequence ID" value="KAF5617322.1"/>
    <property type="molecule type" value="Genomic_DNA"/>
</dbReference>
<keyword evidence="5" id="KW-1185">Reference proteome</keyword>
<feature type="domain" description="Xylanolytic transcriptional activator regulatory" evidence="3">
    <location>
        <begin position="261"/>
        <end position="334"/>
    </location>
</feature>
<gene>
    <name evidence="4" type="ORF">FTJAE_12692</name>
</gene>
<evidence type="ECO:0000256" key="2">
    <source>
        <dbReference type="SAM" id="MobiDB-lite"/>
    </source>
</evidence>
<dbReference type="SMART" id="SM00906">
    <property type="entry name" value="Fungal_trans"/>
    <property type="match status" value="1"/>
</dbReference>
<dbReference type="AlphaFoldDB" id="A0A8H5QL79"/>
<dbReference type="GO" id="GO:0003700">
    <property type="term" value="F:DNA-binding transcription factor activity"/>
    <property type="evidence" value="ECO:0007669"/>
    <property type="project" value="InterPro"/>
</dbReference>
<evidence type="ECO:0000256" key="1">
    <source>
        <dbReference type="ARBA" id="ARBA00023242"/>
    </source>
</evidence>
<dbReference type="InterPro" id="IPR050987">
    <property type="entry name" value="AtrR-like"/>
</dbReference>
<organism evidence="4 5">
    <name type="scientific">Fusarium tjaetaba</name>
    <dbReference type="NCBI Taxonomy" id="1567544"/>
    <lineage>
        <taxon>Eukaryota</taxon>
        <taxon>Fungi</taxon>
        <taxon>Dikarya</taxon>
        <taxon>Ascomycota</taxon>
        <taxon>Pezizomycotina</taxon>
        <taxon>Sordariomycetes</taxon>
        <taxon>Hypocreomycetidae</taxon>
        <taxon>Hypocreales</taxon>
        <taxon>Nectriaceae</taxon>
        <taxon>Fusarium</taxon>
        <taxon>Fusarium fujikuroi species complex</taxon>
    </lineage>
</organism>
<name>A0A8H5QL79_9HYPO</name>
<dbReference type="PANTHER" id="PTHR46910">
    <property type="entry name" value="TRANSCRIPTION FACTOR PDR1"/>
    <property type="match status" value="1"/>
</dbReference>
<feature type="region of interest" description="Disordered" evidence="2">
    <location>
        <begin position="557"/>
        <end position="601"/>
    </location>
</feature>
<accession>A0A8H5QL79</accession>
<evidence type="ECO:0000313" key="4">
    <source>
        <dbReference type="EMBL" id="KAF5617322.1"/>
    </source>
</evidence>
<dbReference type="InterPro" id="IPR007219">
    <property type="entry name" value="XnlR_reg_dom"/>
</dbReference>
<dbReference type="Pfam" id="PF04082">
    <property type="entry name" value="Fungal_trans"/>
    <property type="match status" value="1"/>
</dbReference>
<protein>
    <recommendedName>
        <fullName evidence="3">Xylanolytic transcriptional activator regulatory domain-containing protein</fullName>
    </recommendedName>
</protein>
<dbReference type="GO" id="GO:0008270">
    <property type="term" value="F:zinc ion binding"/>
    <property type="evidence" value="ECO:0007669"/>
    <property type="project" value="InterPro"/>
</dbReference>
<dbReference type="OrthoDB" id="3266505at2759"/>
<dbReference type="GeneID" id="59298034"/>
<evidence type="ECO:0000313" key="5">
    <source>
        <dbReference type="Proteomes" id="UP000530670"/>
    </source>
</evidence>
<dbReference type="RefSeq" id="XP_037200280.1">
    <property type="nucleotide sequence ID" value="XM_037345764.1"/>
</dbReference>
<dbReference type="CDD" id="cd12148">
    <property type="entry name" value="fungal_TF_MHR"/>
    <property type="match status" value="1"/>
</dbReference>